<evidence type="ECO:0000256" key="2">
    <source>
        <dbReference type="ARBA" id="ARBA00022741"/>
    </source>
</evidence>
<organism evidence="5 6">
    <name type="scientific">Enorma phocaeensis</name>
    <dbReference type="NCBI Taxonomy" id="1871019"/>
    <lineage>
        <taxon>Bacteria</taxon>
        <taxon>Bacillati</taxon>
        <taxon>Actinomycetota</taxon>
        <taxon>Coriobacteriia</taxon>
        <taxon>Coriobacteriales</taxon>
        <taxon>Coriobacteriaceae</taxon>
        <taxon>Enorma</taxon>
    </lineage>
</organism>
<dbReference type="Gene3D" id="3.30.230.10">
    <property type="match status" value="1"/>
</dbReference>
<dbReference type="InterPro" id="IPR045006">
    <property type="entry name" value="CHLI-like"/>
</dbReference>
<dbReference type="InterPro" id="IPR014721">
    <property type="entry name" value="Ribsml_uS5_D2-typ_fold_subgr"/>
</dbReference>
<evidence type="ECO:0000259" key="4">
    <source>
        <dbReference type="SMART" id="SM00382"/>
    </source>
</evidence>
<dbReference type="PANTHER" id="PTHR32039:SF7">
    <property type="entry name" value="COMPETENCE PROTEIN COMM"/>
    <property type="match status" value="1"/>
</dbReference>
<reference evidence="6" key="1">
    <citation type="submission" date="2023-06" db="EMBL/GenBank/DDBJ databases">
        <title>Identification and characterization of horizontal gene transfer across gut microbiota members of farm animals based on homology search.</title>
        <authorList>
            <person name="Zeman M."/>
            <person name="Kubasova T."/>
            <person name="Jahodarova E."/>
            <person name="Nykrynova M."/>
            <person name="Rychlik I."/>
        </authorList>
    </citation>
    <scope>NUCLEOTIDE SEQUENCE [LARGE SCALE GENOMIC DNA]</scope>
    <source>
        <strain evidence="6">154_Feed</strain>
    </source>
</reference>
<sequence>MSAQVYSVHAACIRGVEAQPVTVEVSVSAGMPNIVLVGMADSGVLEARLRIRCAIKSSGFSVPRASITVNLAPGDMRKTGSGLDLPIAVAILAVSGQIPLNGLDRCLFAGELALNGGVNPIRGEVAYQLLARDRSLMFVGPLSGSHVSFDGVAHEGLSNLRDIAHGVGTGLHAIRMSPTRNDCEEPLDFSDVLGQEAIKRALAVAAVGDLGVLMVGAPGSGKTMLARRMTTILPDLEAREMQDALCIHSVVGERIEGLLAGRRPFRSPHHSISAAGLVGGGRPVRPGEISLAHGGVLFLDELAEFPTHILQLLRQPLEDREVRIVRADGLYRFPCDFRLLAASNPCPCGYLGDDDVPCSCAPAAVERYRAKLGGPLMDRIDLLLDVHRPDPRVILEGAEGASSAELRETVERGRAFRSWRGLNDDEVRAKPAGSSPGDAARRFNLADDAYDALLSMAEATHLTGRGIMRLGRIARAIADMAEKPCVAAEHVMEAAVYQGRRER</sequence>
<dbReference type="Pfam" id="PF13541">
    <property type="entry name" value="ChlI"/>
    <property type="match status" value="1"/>
</dbReference>
<keyword evidence="3" id="KW-0067">ATP-binding</keyword>
<comment type="caution">
    <text evidence="5">The sequence shown here is derived from an EMBL/GenBank/DDBJ whole genome shotgun (WGS) entry which is preliminary data.</text>
</comment>
<protein>
    <submittedName>
        <fullName evidence="5">YifB family Mg chelatase-like AAA ATPase</fullName>
    </submittedName>
</protein>
<dbReference type="NCBIfam" id="TIGR00368">
    <property type="entry name" value="YifB family Mg chelatase-like AAA ATPase"/>
    <property type="match status" value="1"/>
</dbReference>
<dbReference type="InterPro" id="IPR004482">
    <property type="entry name" value="Mg_chelat-rel"/>
</dbReference>
<comment type="similarity">
    <text evidence="1">Belongs to the Mg-chelatase subunits D/I family. ComM subfamily.</text>
</comment>
<dbReference type="PANTHER" id="PTHR32039">
    <property type="entry name" value="MAGNESIUM-CHELATASE SUBUNIT CHLI"/>
    <property type="match status" value="1"/>
</dbReference>
<dbReference type="SMART" id="SM00382">
    <property type="entry name" value="AAA"/>
    <property type="match status" value="1"/>
</dbReference>
<dbReference type="PRINTS" id="PR01657">
    <property type="entry name" value="MCMFAMILY"/>
</dbReference>
<dbReference type="InterPro" id="IPR000523">
    <property type="entry name" value="Mg_chelatse_chII-like_cat_dom"/>
</dbReference>
<dbReference type="InterPro" id="IPR001208">
    <property type="entry name" value="MCM_dom"/>
</dbReference>
<evidence type="ECO:0000256" key="3">
    <source>
        <dbReference type="ARBA" id="ARBA00022840"/>
    </source>
</evidence>
<gene>
    <name evidence="5" type="ORF">QUW28_00450</name>
</gene>
<dbReference type="InterPro" id="IPR027417">
    <property type="entry name" value="P-loop_NTPase"/>
</dbReference>
<evidence type="ECO:0000313" key="6">
    <source>
        <dbReference type="Proteomes" id="UP001529421"/>
    </source>
</evidence>
<dbReference type="SUPFAM" id="SSF54211">
    <property type="entry name" value="Ribosomal protein S5 domain 2-like"/>
    <property type="match status" value="1"/>
</dbReference>
<accession>A0ABT7V655</accession>
<dbReference type="Gene3D" id="3.40.50.300">
    <property type="entry name" value="P-loop containing nucleotide triphosphate hydrolases"/>
    <property type="match status" value="1"/>
</dbReference>
<dbReference type="Pfam" id="PF13335">
    <property type="entry name" value="Mg_chelatase_C"/>
    <property type="match status" value="1"/>
</dbReference>
<dbReference type="InterPro" id="IPR020568">
    <property type="entry name" value="Ribosomal_Su5_D2-typ_SF"/>
</dbReference>
<evidence type="ECO:0000313" key="5">
    <source>
        <dbReference type="EMBL" id="MDM8273973.1"/>
    </source>
</evidence>
<keyword evidence="6" id="KW-1185">Reference proteome</keyword>
<evidence type="ECO:0000256" key="1">
    <source>
        <dbReference type="ARBA" id="ARBA00006354"/>
    </source>
</evidence>
<dbReference type="SUPFAM" id="SSF52540">
    <property type="entry name" value="P-loop containing nucleoside triphosphate hydrolases"/>
    <property type="match status" value="1"/>
</dbReference>
<dbReference type="InterPro" id="IPR003593">
    <property type="entry name" value="AAA+_ATPase"/>
</dbReference>
<dbReference type="Proteomes" id="UP001529421">
    <property type="component" value="Unassembled WGS sequence"/>
</dbReference>
<name>A0ABT7V655_9ACTN</name>
<proteinExistence type="inferred from homology"/>
<dbReference type="Pfam" id="PF01078">
    <property type="entry name" value="Mg_chelatase"/>
    <property type="match status" value="1"/>
</dbReference>
<keyword evidence="2" id="KW-0547">Nucleotide-binding</keyword>
<dbReference type="RefSeq" id="WP_289543683.1">
    <property type="nucleotide sequence ID" value="NZ_JAUDDZ010000001.1"/>
</dbReference>
<dbReference type="InterPro" id="IPR025158">
    <property type="entry name" value="Mg_chelat-rel_C"/>
</dbReference>
<feature type="domain" description="AAA+ ATPase" evidence="4">
    <location>
        <begin position="208"/>
        <end position="390"/>
    </location>
</feature>
<dbReference type="EMBL" id="JAUDDZ010000001">
    <property type="protein sequence ID" value="MDM8273973.1"/>
    <property type="molecule type" value="Genomic_DNA"/>
</dbReference>